<dbReference type="GO" id="GO:0016740">
    <property type="term" value="F:transferase activity"/>
    <property type="evidence" value="ECO:0007669"/>
    <property type="project" value="UniProtKB-KW"/>
</dbReference>
<reference evidence="3" key="1">
    <citation type="journal article" name="DNA Res.">
        <title>The physiological potential of anammox bacteria as revealed by their core genome structure.</title>
        <authorList>
            <person name="Okubo T."/>
            <person name="Toyoda A."/>
            <person name="Fukuhara K."/>
            <person name="Uchiyama I."/>
            <person name="Harigaya Y."/>
            <person name="Kuroiwa M."/>
            <person name="Suzuki T."/>
            <person name="Murakami Y."/>
            <person name="Suwa Y."/>
            <person name="Takami H."/>
        </authorList>
    </citation>
    <scope>NUCLEOTIDE SEQUENCE</scope>
    <source>
        <strain evidence="3">317325-3</strain>
    </source>
</reference>
<evidence type="ECO:0000313" key="4">
    <source>
        <dbReference type="Proteomes" id="UP000662914"/>
    </source>
</evidence>
<keyword evidence="1" id="KW-0808">Transferase</keyword>
<dbReference type="Pfam" id="PF03610">
    <property type="entry name" value="EIIA-man"/>
    <property type="match status" value="1"/>
</dbReference>
<dbReference type="InterPro" id="IPR051471">
    <property type="entry name" value="Bacterial_PTS_sugar_comp"/>
</dbReference>
<gene>
    <name evidence="3" type="ORF">DSYM_00580</name>
</gene>
<dbReference type="SUPFAM" id="SSF53062">
    <property type="entry name" value="PTS system fructose IIA component-like"/>
    <property type="match status" value="1"/>
</dbReference>
<evidence type="ECO:0000313" key="3">
    <source>
        <dbReference type="EMBL" id="BBO19359.1"/>
    </source>
</evidence>
<dbReference type="GO" id="GO:0016020">
    <property type="term" value="C:membrane"/>
    <property type="evidence" value="ECO:0007669"/>
    <property type="project" value="InterPro"/>
</dbReference>
<dbReference type="KEGG" id="ddz:DSYM_00580"/>
<accession>A0A809QVB0</accession>
<sequence length="134" mass="13929">MIGLFLITHGSLGESLVQCASHVLGKRPPQLAQLGLCGQDSPTDSLPLARDMLRLVDSGDGVLLLTDICGATPANLARQLLVPGRVEGLAGVSLPMLLRALTYRDKDMATLLAKAVAGGRDGVLSLQERCDAAG</sequence>
<dbReference type="Gene3D" id="3.40.50.510">
    <property type="entry name" value="Phosphotransferase system, mannose-type IIA component"/>
    <property type="match status" value="1"/>
</dbReference>
<proteinExistence type="predicted"/>
<evidence type="ECO:0000259" key="2">
    <source>
        <dbReference type="PROSITE" id="PS51096"/>
    </source>
</evidence>
<name>A0A809QVB0_9PROT</name>
<protein>
    <submittedName>
        <fullName evidence="3">PTS fructose transporter subunit IIA</fullName>
    </submittedName>
</protein>
<dbReference type="GO" id="GO:0009401">
    <property type="term" value="P:phosphoenolpyruvate-dependent sugar phosphotransferase system"/>
    <property type="evidence" value="ECO:0007669"/>
    <property type="project" value="InterPro"/>
</dbReference>
<dbReference type="PANTHER" id="PTHR33799:SF1">
    <property type="entry name" value="PTS SYSTEM MANNOSE-SPECIFIC EIIAB COMPONENT-RELATED"/>
    <property type="match status" value="1"/>
</dbReference>
<feature type="domain" description="PTS EIIA type-4" evidence="2">
    <location>
        <begin position="1"/>
        <end position="123"/>
    </location>
</feature>
<dbReference type="InterPro" id="IPR004701">
    <property type="entry name" value="PTS_EIIA_man-typ"/>
</dbReference>
<dbReference type="AlphaFoldDB" id="A0A809QVB0"/>
<organism evidence="3 4">
    <name type="scientific">Candidatus Desulfobacillus denitrificans</name>
    <dbReference type="NCBI Taxonomy" id="2608985"/>
    <lineage>
        <taxon>Bacteria</taxon>
        <taxon>Pseudomonadati</taxon>
        <taxon>Pseudomonadota</taxon>
        <taxon>Betaproteobacteria</taxon>
        <taxon>Candidatus Desulfobacillus</taxon>
    </lineage>
</organism>
<dbReference type="PROSITE" id="PS51096">
    <property type="entry name" value="PTS_EIIA_TYPE_4"/>
    <property type="match status" value="1"/>
</dbReference>
<dbReference type="Proteomes" id="UP000662914">
    <property type="component" value="Chromosome"/>
</dbReference>
<dbReference type="InterPro" id="IPR036662">
    <property type="entry name" value="PTS_EIIA_man-typ_sf"/>
</dbReference>
<dbReference type="EMBL" id="AP021857">
    <property type="protein sequence ID" value="BBO19359.1"/>
    <property type="molecule type" value="Genomic_DNA"/>
</dbReference>
<evidence type="ECO:0000256" key="1">
    <source>
        <dbReference type="ARBA" id="ARBA00022679"/>
    </source>
</evidence>
<dbReference type="PANTHER" id="PTHR33799">
    <property type="entry name" value="PTS PERMEASE-RELATED-RELATED"/>
    <property type="match status" value="1"/>
</dbReference>